<dbReference type="Proteomes" id="UP000694864">
    <property type="component" value="Chromosome 4"/>
</dbReference>
<proteinExistence type="predicted"/>
<evidence type="ECO:0000256" key="3">
    <source>
        <dbReference type="ARBA" id="ARBA00023125"/>
    </source>
</evidence>
<keyword evidence="4" id="KW-0539">Nucleus</keyword>
<dbReference type="InterPro" id="IPR017930">
    <property type="entry name" value="Myb_dom"/>
</dbReference>
<keyword evidence="2" id="KW-0677">Repeat</keyword>
<dbReference type="SMART" id="SM00717">
    <property type="entry name" value="SANT"/>
    <property type="match status" value="2"/>
</dbReference>
<evidence type="ECO:0000256" key="1">
    <source>
        <dbReference type="ARBA" id="ARBA00004123"/>
    </source>
</evidence>
<reference evidence="8" key="2">
    <citation type="submission" date="2025-08" db="UniProtKB">
        <authorList>
            <consortium name="RefSeq"/>
        </authorList>
    </citation>
    <scope>IDENTIFICATION</scope>
    <source>
        <tissue evidence="8">Leaf</tissue>
    </source>
</reference>
<organism evidence="7 8">
    <name type="scientific">Camelina sativa</name>
    <name type="common">False flax</name>
    <name type="synonym">Myagrum sativum</name>
    <dbReference type="NCBI Taxonomy" id="90675"/>
    <lineage>
        <taxon>Eukaryota</taxon>
        <taxon>Viridiplantae</taxon>
        <taxon>Streptophyta</taxon>
        <taxon>Embryophyta</taxon>
        <taxon>Tracheophyta</taxon>
        <taxon>Spermatophyta</taxon>
        <taxon>Magnoliopsida</taxon>
        <taxon>eudicotyledons</taxon>
        <taxon>Gunneridae</taxon>
        <taxon>Pentapetalae</taxon>
        <taxon>rosids</taxon>
        <taxon>malvids</taxon>
        <taxon>Brassicales</taxon>
        <taxon>Brassicaceae</taxon>
        <taxon>Camelineae</taxon>
        <taxon>Camelina</taxon>
    </lineage>
</organism>
<comment type="subcellular location">
    <subcellularLocation>
        <location evidence="1">Nucleus</location>
    </subcellularLocation>
</comment>
<dbReference type="GeneID" id="104780085"/>
<feature type="domain" description="Myb-like" evidence="5">
    <location>
        <begin position="9"/>
        <end position="91"/>
    </location>
</feature>
<evidence type="ECO:0000259" key="5">
    <source>
        <dbReference type="PROSITE" id="PS50090"/>
    </source>
</evidence>
<evidence type="ECO:0000256" key="2">
    <source>
        <dbReference type="ARBA" id="ARBA00022737"/>
    </source>
</evidence>
<dbReference type="PROSITE" id="PS51294">
    <property type="entry name" value="HTH_MYB"/>
    <property type="match status" value="2"/>
</dbReference>
<evidence type="ECO:0000313" key="7">
    <source>
        <dbReference type="Proteomes" id="UP000694864"/>
    </source>
</evidence>
<dbReference type="CDD" id="cd00167">
    <property type="entry name" value="SANT"/>
    <property type="match status" value="2"/>
</dbReference>
<feature type="domain" description="HTH myb-type" evidence="6">
    <location>
        <begin position="92"/>
        <end position="146"/>
    </location>
</feature>
<dbReference type="RefSeq" id="XP_010502848.1">
    <property type="nucleotide sequence ID" value="XM_010504546.2"/>
</dbReference>
<dbReference type="InterPro" id="IPR001005">
    <property type="entry name" value="SANT/Myb"/>
</dbReference>
<feature type="domain" description="Myb-like" evidence="5">
    <location>
        <begin position="92"/>
        <end position="142"/>
    </location>
</feature>
<gene>
    <name evidence="8" type="primary">LOC104780085</name>
</gene>
<dbReference type="Pfam" id="PF00249">
    <property type="entry name" value="Myb_DNA-binding"/>
    <property type="match status" value="2"/>
</dbReference>
<accession>A0ABM0YLJ1</accession>
<protein>
    <submittedName>
        <fullName evidence="8">Transcription factor MYB35-like isoform X1</fullName>
    </submittedName>
</protein>
<sequence length="355" mass="39747">MGMPPCCDKSNVKKGLWTEEEDAKILAYVAIHGVGNWSLIPKKAGSFQENICLLLRHLISLYKSDILFVSFFGAGLNRCGKSCRLRWTNYLRPDLKHDSFSPQEEELIIQCHRVIGSRWSSIARKLPGRTDNDVKNHWNTKLKKKLMKMGIDPVTHKPVSQVVLEFRNISGHGHENASFKTEPSNNSILTQSNSSAWEIMGNTTMSHETYYNNSPMIFTNPASSEFQTSPFHFYNHSNHLLNGTTSSCSSSSSSASITQPNQGATNFCWNDYLLSDPVLPQNSQTQVLGSSATSNLTFAQNELHFNSLAESSAHNNIDTNASRTSHSASSFVDEILDKDQEMLSQFPPLLNDFDY</sequence>
<dbReference type="PANTHER" id="PTHR47994:SF5">
    <property type="entry name" value="F14D16.11-RELATED"/>
    <property type="match status" value="1"/>
</dbReference>
<feature type="domain" description="HTH myb-type" evidence="6">
    <location>
        <begin position="9"/>
        <end position="91"/>
    </location>
</feature>
<evidence type="ECO:0000313" key="8">
    <source>
        <dbReference type="RefSeq" id="XP_010502848.1"/>
    </source>
</evidence>
<dbReference type="InterPro" id="IPR015495">
    <property type="entry name" value="Myb_TF_plants"/>
</dbReference>
<keyword evidence="3" id="KW-0238">DNA-binding</keyword>
<dbReference type="PANTHER" id="PTHR47994">
    <property type="entry name" value="F14D16.11-RELATED"/>
    <property type="match status" value="1"/>
</dbReference>
<evidence type="ECO:0000259" key="6">
    <source>
        <dbReference type="PROSITE" id="PS51294"/>
    </source>
</evidence>
<name>A0ABM0YLJ1_CAMSA</name>
<dbReference type="InterPro" id="IPR009057">
    <property type="entry name" value="Homeodomain-like_sf"/>
</dbReference>
<dbReference type="PROSITE" id="PS50090">
    <property type="entry name" value="MYB_LIKE"/>
    <property type="match status" value="2"/>
</dbReference>
<keyword evidence="7" id="KW-1185">Reference proteome</keyword>
<evidence type="ECO:0000256" key="4">
    <source>
        <dbReference type="ARBA" id="ARBA00023242"/>
    </source>
</evidence>
<dbReference type="SUPFAM" id="SSF46689">
    <property type="entry name" value="Homeodomain-like"/>
    <property type="match status" value="1"/>
</dbReference>
<reference evidence="7" key="1">
    <citation type="journal article" date="2014" name="Nat. Commun.">
        <title>The emerging biofuel crop Camelina sativa retains a highly undifferentiated hexaploid genome structure.</title>
        <authorList>
            <person name="Kagale S."/>
            <person name="Koh C."/>
            <person name="Nixon J."/>
            <person name="Bollina V."/>
            <person name="Clarke W.E."/>
            <person name="Tuteja R."/>
            <person name="Spillane C."/>
            <person name="Robinson S.J."/>
            <person name="Links M.G."/>
            <person name="Clarke C."/>
            <person name="Higgins E.E."/>
            <person name="Huebert T."/>
            <person name="Sharpe A.G."/>
            <person name="Parkin I.A."/>
        </authorList>
    </citation>
    <scope>NUCLEOTIDE SEQUENCE [LARGE SCALE GENOMIC DNA]</scope>
    <source>
        <strain evidence="7">cv. DH55</strain>
    </source>
</reference>
<dbReference type="Gene3D" id="1.10.10.60">
    <property type="entry name" value="Homeodomain-like"/>
    <property type="match status" value="2"/>
</dbReference>